<dbReference type="GO" id="GO:0005829">
    <property type="term" value="C:cytosol"/>
    <property type="evidence" value="ECO:0007669"/>
    <property type="project" value="TreeGrafter"/>
</dbReference>
<dbReference type="OrthoDB" id="9768851at2"/>
<name>A0A5S4GC29_9ACTN</name>
<evidence type="ECO:0000313" key="3">
    <source>
        <dbReference type="Proteomes" id="UP000306628"/>
    </source>
</evidence>
<dbReference type="PANTHER" id="PTHR42686">
    <property type="entry name" value="GH17980P-RELATED"/>
    <property type="match status" value="1"/>
</dbReference>
<evidence type="ECO:0000313" key="2">
    <source>
        <dbReference type="EMBL" id="TMR30021.1"/>
    </source>
</evidence>
<feature type="domain" description="NADP-dependent oxidoreductase" evidence="1">
    <location>
        <begin position="25"/>
        <end position="306"/>
    </location>
</feature>
<accession>A0A5S4GC29</accession>
<dbReference type="RefSeq" id="WP_138693248.1">
    <property type="nucleotide sequence ID" value="NZ_JBHSAZ010000089.1"/>
</dbReference>
<dbReference type="AlphaFoldDB" id="A0A5S4GC29"/>
<sequence length="315" mass="33762">MTFSDDHSVDRVRPLGGTGLSVSSISLGTSFLGNPPQPDGSPAPESAELARTLLAGPYAVIDTSNNYAGGRSETALGRAIAEHGLPAGRSVVTKADADPETGRFDRDRVWRSFEESTARLGLETLPLLHLHDPYTVTVEEALAPGGAVQGLVELREQGLVGAIGVAAGEIGLMTRYVTSGAFDVLLTHNRYTLVDRRAEALMAEAARRGMGVFNAAPFGGGLLAGRGTRYAYREASPELLAWTERARELCRTWSIDLSAAALHFSMRCPLIHSTVVGVSRPERIEQLEKLRLTTIPDDFWPELDALGTPPSTVDD</sequence>
<dbReference type="Gene3D" id="3.20.20.100">
    <property type="entry name" value="NADP-dependent oxidoreductase domain"/>
    <property type="match status" value="1"/>
</dbReference>
<evidence type="ECO:0000259" key="1">
    <source>
        <dbReference type="Pfam" id="PF00248"/>
    </source>
</evidence>
<keyword evidence="3" id="KW-1185">Reference proteome</keyword>
<dbReference type="Proteomes" id="UP000306628">
    <property type="component" value="Unassembled WGS sequence"/>
</dbReference>
<dbReference type="Pfam" id="PF00248">
    <property type="entry name" value="Aldo_ket_red"/>
    <property type="match status" value="1"/>
</dbReference>
<reference evidence="2 3" key="1">
    <citation type="submission" date="2019-05" db="EMBL/GenBank/DDBJ databases">
        <title>Draft genome sequence of Nonomuraea zeae DSM 100528.</title>
        <authorList>
            <person name="Saricaoglu S."/>
            <person name="Isik K."/>
        </authorList>
    </citation>
    <scope>NUCLEOTIDE SEQUENCE [LARGE SCALE GENOMIC DNA]</scope>
    <source>
        <strain evidence="2 3">DSM 100528</strain>
    </source>
</reference>
<dbReference type="InterPro" id="IPR023210">
    <property type="entry name" value="NADP_OxRdtase_dom"/>
</dbReference>
<dbReference type="InterPro" id="IPR020471">
    <property type="entry name" value="AKR"/>
</dbReference>
<dbReference type="GO" id="GO:0016491">
    <property type="term" value="F:oxidoreductase activity"/>
    <property type="evidence" value="ECO:0007669"/>
    <property type="project" value="InterPro"/>
</dbReference>
<dbReference type="PANTHER" id="PTHR42686:SF1">
    <property type="entry name" value="GH17980P-RELATED"/>
    <property type="match status" value="1"/>
</dbReference>
<dbReference type="EMBL" id="VCKX01000108">
    <property type="protein sequence ID" value="TMR30021.1"/>
    <property type="molecule type" value="Genomic_DNA"/>
</dbReference>
<gene>
    <name evidence="2" type="ORF">ETD85_30495</name>
</gene>
<organism evidence="2 3">
    <name type="scientific">Nonomuraea zeae</name>
    <dbReference type="NCBI Taxonomy" id="1642303"/>
    <lineage>
        <taxon>Bacteria</taxon>
        <taxon>Bacillati</taxon>
        <taxon>Actinomycetota</taxon>
        <taxon>Actinomycetes</taxon>
        <taxon>Streptosporangiales</taxon>
        <taxon>Streptosporangiaceae</taxon>
        <taxon>Nonomuraea</taxon>
    </lineage>
</organism>
<protein>
    <submittedName>
        <fullName evidence="2">Aldo/keto reductase</fullName>
    </submittedName>
</protein>
<dbReference type="CDD" id="cd19090">
    <property type="entry name" value="AKR_AKR15A-like"/>
    <property type="match status" value="1"/>
</dbReference>
<dbReference type="InterPro" id="IPR036812">
    <property type="entry name" value="NAD(P)_OxRdtase_dom_sf"/>
</dbReference>
<comment type="caution">
    <text evidence="2">The sequence shown here is derived from an EMBL/GenBank/DDBJ whole genome shotgun (WGS) entry which is preliminary data.</text>
</comment>
<dbReference type="SUPFAM" id="SSF51430">
    <property type="entry name" value="NAD(P)-linked oxidoreductase"/>
    <property type="match status" value="1"/>
</dbReference>
<proteinExistence type="predicted"/>